<dbReference type="Proteomes" id="UP001162992">
    <property type="component" value="Chromosome 7"/>
</dbReference>
<accession>A0ACC2D504</accession>
<gene>
    <name evidence="1" type="ORF">O6H91_07G049900</name>
</gene>
<evidence type="ECO:0000313" key="1">
    <source>
        <dbReference type="EMBL" id="KAJ7549356.1"/>
    </source>
</evidence>
<comment type="caution">
    <text evidence="1">The sequence shown here is derived from an EMBL/GenBank/DDBJ whole genome shotgun (WGS) entry which is preliminary data.</text>
</comment>
<organism evidence="1 2">
    <name type="scientific">Diphasiastrum complanatum</name>
    <name type="common">Issler's clubmoss</name>
    <name type="synonym">Lycopodium complanatum</name>
    <dbReference type="NCBI Taxonomy" id="34168"/>
    <lineage>
        <taxon>Eukaryota</taxon>
        <taxon>Viridiplantae</taxon>
        <taxon>Streptophyta</taxon>
        <taxon>Embryophyta</taxon>
        <taxon>Tracheophyta</taxon>
        <taxon>Lycopodiopsida</taxon>
        <taxon>Lycopodiales</taxon>
        <taxon>Lycopodiaceae</taxon>
        <taxon>Lycopodioideae</taxon>
        <taxon>Diphasiastrum</taxon>
    </lineage>
</organism>
<dbReference type="EMBL" id="CM055098">
    <property type="protein sequence ID" value="KAJ7549356.1"/>
    <property type="molecule type" value="Genomic_DNA"/>
</dbReference>
<sequence>MESSAALLHKVTAGMMAFRGKPALLLLPSSLASSSHVARIQFSSSPVVVRVGNARDGGGEAVFGSRQCLMVEARRKPTRTESAKVQNLRMRKKFNGTTEQPRLSVFRSKKHIYAQVVDDSKKRTLVAASTNQLVDFEHFEQSLSPIEDAAKQIGREIAKRCLEIGVVKVKLDRNGFSGRGGIQALADAVQENGILYS</sequence>
<evidence type="ECO:0000313" key="2">
    <source>
        <dbReference type="Proteomes" id="UP001162992"/>
    </source>
</evidence>
<protein>
    <submittedName>
        <fullName evidence="1">Uncharacterized protein</fullName>
    </submittedName>
</protein>
<reference evidence="2" key="1">
    <citation type="journal article" date="2024" name="Proc. Natl. Acad. Sci. U.S.A.">
        <title>Extraordinary preservation of gene collinearity over three hundred million years revealed in homosporous lycophytes.</title>
        <authorList>
            <person name="Li C."/>
            <person name="Wickell D."/>
            <person name="Kuo L.Y."/>
            <person name="Chen X."/>
            <person name="Nie B."/>
            <person name="Liao X."/>
            <person name="Peng D."/>
            <person name="Ji J."/>
            <person name="Jenkins J."/>
            <person name="Williams M."/>
            <person name="Shu S."/>
            <person name="Plott C."/>
            <person name="Barry K."/>
            <person name="Rajasekar S."/>
            <person name="Grimwood J."/>
            <person name="Han X."/>
            <person name="Sun S."/>
            <person name="Hou Z."/>
            <person name="He W."/>
            <person name="Dai G."/>
            <person name="Sun C."/>
            <person name="Schmutz J."/>
            <person name="Leebens-Mack J.H."/>
            <person name="Li F.W."/>
            <person name="Wang L."/>
        </authorList>
    </citation>
    <scope>NUCLEOTIDE SEQUENCE [LARGE SCALE GENOMIC DNA]</scope>
    <source>
        <strain evidence="2">cv. PW_Plant_1</strain>
    </source>
</reference>
<name>A0ACC2D504_DIPCM</name>
<proteinExistence type="predicted"/>
<keyword evidence="2" id="KW-1185">Reference proteome</keyword>